<dbReference type="FunFam" id="3.40.50.300:FF:000074">
    <property type="entry name" value="Multidrug resistance-associated protein 5 isoform 1"/>
    <property type="match status" value="1"/>
</dbReference>
<dbReference type="GO" id="GO:0005524">
    <property type="term" value="F:ATP binding"/>
    <property type="evidence" value="ECO:0007669"/>
    <property type="project" value="UniProtKB-KW"/>
</dbReference>
<name>A0A2C9JLG0_BIOGL</name>
<dbReference type="STRING" id="6526.A0A2C9JLG0"/>
<feature type="transmembrane region" description="Helical" evidence="16">
    <location>
        <begin position="344"/>
        <end position="362"/>
    </location>
</feature>
<dbReference type="PROSITE" id="PS50929">
    <property type="entry name" value="ABC_TM1F"/>
    <property type="match status" value="3"/>
</dbReference>
<dbReference type="VEuPathDB" id="VectorBase:BGLB004296"/>
<evidence type="ECO:0000256" key="5">
    <source>
        <dbReference type="ARBA" id="ARBA00022475"/>
    </source>
</evidence>
<dbReference type="PROSITE" id="PS00211">
    <property type="entry name" value="ABC_TRANSPORTER_1"/>
    <property type="match status" value="2"/>
</dbReference>
<dbReference type="SUPFAM" id="SSF90123">
    <property type="entry name" value="ABC transporter transmembrane region"/>
    <property type="match status" value="3"/>
</dbReference>
<feature type="transmembrane region" description="Helical" evidence="16">
    <location>
        <begin position="446"/>
        <end position="466"/>
    </location>
</feature>
<keyword evidence="7" id="KW-0677">Repeat</keyword>
<feature type="transmembrane region" description="Helical" evidence="16">
    <location>
        <begin position="303"/>
        <end position="323"/>
    </location>
</feature>
<feature type="transmembrane region" description="Helical" evidence="16">
    <location>
        <begin position="1099"/>
        <end position="1119"/>
    </location>
</feature>
<dbReference type="InterPro" id="IPR011527">
    <property type="entry name" value="ABC1_TM_dom"/>
</dbReference>
<evidence type="ECO:0000256" key="6">
    <source>
        <dbReference type="ARBA" id="ARBA00022692"/>
    </source>
</evidence>
<dbReference type="GO" id="GO:0006869">
    <property type="term" value="P:lipid transport"/>
    <property type="evidence" value="ECO:0007669"/>
    <property type="project" value="UniProtKB-KW"/>
</dbReference>
<dbReference type="SUPFAM" id="SSF52540">
    <property type="entry name" value="P-loop containing nucleoside triphosphate hydrolases"/>
    <property type="match status" value="2"/>
</dbReference>
<evidence type="ECO:0000256" key="14">
    <source>
        <dbReference type="ARBA" id="ARBA00047523"/>
    </source>
</evidence>
<feature type="domain" description="ABC transmembrane type-1" evidence="18">
    <location>
        <begin position="1120"/>
        <end position="1335"/>
    </location>
</feature>
<feature type="domain" description="ABC transmembrane type-1" evidence="18">
    <location>
        <begin position="939"/>
        <end position="1096"/>
    </location>
</feature>
<evidence type="ECO:0000259" key="17">
    <source>
        <dbReference type="PROSITE" id="PS50893"/>
    </source>
</evidence>
<evidence type="ECO:0000259" key="18">
    <source>
        <dbReference type="PROSITE" id="PS50929"/>
    </source>
</evidence>
<proteinExistence type="inferred from homology"/>
<dbReference type="FunFam" id="3.40.50.300:FF:000997">
    <property type="entry name" value="Multidrug resistance-associated protein 1"/>
    <property type="match status" value="1"/>
</dbReference>
<dbReference type="GO" id="GO:0005774">
    <property type="term" value="C:vacuolar membrane"/>
    <property type="evidence" value="ECO:0007669"/>
    <property type="project" value="UniProtKB-SubCell"/>
</dbReference>
<dbReference type="InterPro" id="IPR050173">
    <property type="entry name" value="ABC_transporter_C-like"/>
</dbReference>
<dbReference type="CDD" id="cd03250">
    <property type="entry name" value="ABCC_MRP_domain1"/>
    <property type="match status" value="1"/>
</dbReference>
<dbReference type="GO" id="GO:0016887">
    <property type="term" value="F:ATP hydrolysis activity"/>
    <property type="evidence" value="ECO:0007669"/>
    <property type="project" value="InterPro"/>
</dbReference>
<evidence type="ECO:0000256" key="8">
    <source>
        <dbReference type="ARBA" id="ARBA00022741"/>
    </source>
</evidence>
<dbReference type="PANTHER" id="PTHR24223:SF443">
    <property type="entry name" value="MULTIDRUG-RESISTANCE LIKE PROTEIN 1, ISOFORM I"/>
    <property type="match status" value="1"/>
</dbReference>
<dbReference type="FunFam" id="1.20.1560.10:FF:000007">
    <property type="entry name" value="ATP-binding cassette subfamily C member 1"/>
    <property type="match status" value="1"/>
</dbReference>
<comment type="catalytic activity">
    <reaction evidence="13">
        <text>ATP + H2O + xenobioticSide 1 = ADP + phosphate + xenobioticSide 2.</text>
        <dbReference type="EC" id="7.6.2.2"/>
    </reaction>
</comment>
<feature type="transmembrane region" description="Helical" evidence="16">
    <location>
        <begin position="1060"/>
        <end position="1093"/>
    </location>
</feature>
<organism evidence="19 20">
    <name type="scientific">Biomphalaria glabrata</name>
    <name type="common">Bloodfluke planorb</name>
    <name type="synonym">Freshwater snail</name>
    <dbReference type="NCBI Taxonomy" id="6526"/>
    <lineage>
        <taxon>Eukaryota</taxon>
        <taxon>Metazoa</taxon>
        <taxon>Spiralia</taxon>
        <taxon>Lophotrochozoa</taxon>
        <taxon>Mollusca</taxon>
        <taxon>Gastropoda</taxon>
        <taxon>Heterobranchia</taxon>
        <taxon>Euthyneura</taxon>
        <taxon>Panpulmonata</taxon>
        <taxon>Hygrophila</taxon>
        <taxon>Lymnaeoidea</taxon>
        <taxon>Planorbidae</taxon>
        <taxon>Biomphalaria</taxon>
    </lineage>
</organism>
<dbReference type="GO" id="GO:0005886">
    <property type="term" value="C:plasma membrane"/>
    <property type="evidence" value="ECO:0007669"/>
    <property type="project" value="UniProtKB-SubCell"/>
</dbReference>
<feature type="domain" description="ABC transporter" evidence="17">
    <location>
        <begin position="622"/>
        <end position="847"/>
    </location>
</feature>
<feature type="transmembrane region" description="Helical" evidence="16">
    <location>
        <begin position="1164"/>
        <end position="1187"/>
    </location>
</feature>
<keyword evidence="11" id="KW-0445">Lipid transport</keyword>
<feature type="domain" description="ABC transmembrane type-1" evidence="18">
    <location>
        <begin position="308"/>
        <end position="589"/>
    </location>
</feature>
<evidence type="ECO:0000256" key="1">
    <source>
        <dbReference type="ARBA" id="ARBA00004128"/>
    </source>
</evidence>
<dbReference type="GO" id="GO:0008559">
    <property type="term" value="F:ABC-type xenobiotic transporter activity"/>
    <property type="evidence" value="ECO:0007669"/>
    <property type="project" value="UniProtKB-EC"/>
</dbReference>
<accession>A0A2C9JLG0</accession>
<evidence type="ECO:0008006" key="21">
    <source>
        <dbReference type="Google" id="ProtNLM"/>
    </source>
</evidence>
<keyword evidence="5" id="KW-1003">Cell membrane</keyword>
<evidence type="ECO:0000256" key="9">
    <source>
        <dbReference type="ARBA" id="ARBA00022840"/>
    </source>
</evidence>
<evidence type="ECO:0000256" key="10">
    <source>
        <dbReference type="ARBA" id="ARBA00022989"/>
    </source>
</evidence>
<comment type="catalytic activity">
    <reaction evidence="15">
        <text>17beta-estradiol 17-O-(beta-D-glucuronate)(in) + ATP + H2O = 17beta-estradiol 17-O-(beta-D-glucuronate)(out) + ADP + phosphate + H(+)</text>
        <dbReference type="Rhea" id="RHEA:60128"/>
        <dbReference type="ChEBI" id="CHEBI:15377"/>
        <dbReference type="ChEBI" id="CHEBI:15378"/>
        <dbReference type="ChEBI" id="CHEBI:30616"/>
        <dbReference type="ChEBI" id="CHEBI:43474"/>
        <dbReference type="ChEBI" id="CHEBI:82961"/>
        <dbReference type="ChEBI" id="CHEBI:456216"/>
    </reaction>
    <physiologicalReaction direction="left-to-right" evidence="15">
        <dbReference type="Rhea" id="RHEA:60129"/>
    </physiologicalReaction>
</comment>
<keyword evidence="4" id="KW-0813">Transport</keyword>
<dbReference type="Gene3D" id="3.40.50.300">
    <property type="entry name" value="P-loop containing nucleotide triphosphate hydrolases"/>
    <property type="match status" value="2"/>
</dbReference>
<comment type="subcellular location">
    <subcellularLocation>
        <location evidence="2">Cell membrane</location>
        <topology evidence="2">Multi-pass membrane protein</topology>
    </subcellularLocation>
    <subcellularLocation>
        <location evidence="1">Vacuole membrane</location>
        <topology evidence="1">Multi-pass membrane protein</topology>
    </subcellularLocation>
</comment>
<dbReference type="InterPro" id="IPR003439">
    <property type="entry name" value="ABC_transporter-like_ATP-bd"/>
</dbReference>
<dbReference type="PANTHER" id="PTHR24223">
    <property type="entry name" value="ATP-BINDING CASSETTE SUB-FAMILY C"/>
    <property type="match status" value="1"/>
</dbReference>
<evidence type="ECO:0000256" key="7">
    <source>
        <dbReference type="ARBA" id="ARBA00022737"/>
    </source>
</evidence>
<feature type="transmembrane region" description="Helical" evidence="16">
    <location>
        <begin position="163"/>
        <end position="181"/>
    </location>
</feature>
<feature type="domain" description="ABC transporter" evidence="17">
    <location>
        <begin position="1372"/>
        <end position="1606"/>
    </location>
</feature>
<evidence type="ECO:0000256" key="11">
    <source>
        <dbReference type="ARBA" id="ARBA00023055"/>
    </source>
</evidence>
<evidence type="ECO:0000313" key="20">
    <source>
        <dbReference type="Proteomes" id="UP000076420"/>
    </source>
</evidence>
<keyword evidence="10 16" id="KW-1133">Transmembrane helix</keyword>
<keyword evidence="9" id="KW-0067">ATP-binding</keyword>
<feature type="transmembrane region" description="Helical" evidence="16">
    <location>
        <begin position="131"/>
        <end position="151"/>
    </location>
</feature>
<dbReference type="KEGG" id="bgt:106058874"/>
<feature type="transmembrane region" description="Helical" evidence="16">
    <location>
        <begin position="31"/>
        <end position="49"/>
    </location>
</feature>
<dbReference type="EnsemblMetazoa" id="BGLB004296-RB">
    <property type="protein sequence ID" value="BGLB004296-PB"/>
    <property type="gene ID" value="BGLB004296"/>
</dbReference>
<evidence type="ECO:0000256" key="2">
    <source>
        <dbReference type="ARBA" id="ARBA00004651"/>
    </source>
</evidence>
<feature type="transmembrane region" description="Helical" evidence="16">
    <location>
        <begin position="61"/>
        <end position="81"/>
    </location>
</feature>
<dbReference type="InterPro" id="IPR036640">
    <property type="entry name" value="ABC1_TM_sf"/>
</dbReference>
<evidence type="ECO:0000313" key="19">
    <source>
        <dbReference type="EnsemblMetazoa" id="BGLB004296-PB"/>
    </source>
</evidence>
<evidence type="ECO:0000256" key="16">
    <source>
        <dbReference type="SAM" id="Phobius"/>
    </source>
</evidence>
<feature type="transmembrane region" description="Helical" evidence="16">
    <location>
        <begin position="524"/>
        <end position="551"/>
    </location>
</feature>
<gene>
    <name evidence="19" type="primary">106058874</name>
</gene>
<feature type="transmembrane region" description="Helical" evidence="16">
    <location>
        <begin position="1278"/>
        <end position="1299"/>
    </location>
</feature>
<dbReference type="SMART" id="SM00382">
    <property type="entry name" value="AAA"/>
    <property type="match status" value="2"/>
</dbReference>
<dbReference type="OrthoDB" id="6500128at2759"/>
<dbReference type="CDD" id="cd03244">
    <property type="entry name" value="ABCC_MRP_domain2"/>
    <property type="match status" value="1"/>
</dbReference>
<feature type="transmembrane region" description="Helical" evidence="16">
    <location>
        <begin position="418"/>
        <end position="440"/>
    </location>
</feature>
<dbReference type="Gene3D" id="1.20.1560.10">
    <property type="entry name" value="ABC transporter type 1, transmembrane domain"/>
    <property type="match status" value="3"/>
</dbReference>
<sequence length="1611" mass="180467">MAGLCSSPLWDTNLTWNTPDPDFTHCFQKSFLALVPCYFFLFLAPLRICHLWRQKLHIIKWSWQSVLKVVVISILMLFAIYEAIFGIIKISNDSSKPIIDILSPLCVFLTMIVVLIVLVMERKRGVRSSSLMVLFWLLYLICEIIRIRSVIRVAIDKGYVSPSLFIHYPCVLFAFILSAIVDAKPVDAALKDEHQCPEKDSSFLSQITFWWFSGMVIHGYKRALTEKDLWSLNKEDTSEYVSAQFYRKWNLTKEVPLPIAANGDVHETSFMYKEGSAILVPYNATMEDSKHKRSLFSALVRNYFGFFLVAAIFKLIHDILMFISPQLLRLLIKFTSSDEYMWRGFFYASMLLLVALVQSILLHQYFHATFLLGMRIRSTIIAVIYRKTLKLSSSAKRSSTVGEIVNLMSVDAQRFMDLTTYLHTIWSGPFQISVALYFLFQTLGPSALAGVGVMVLLIPLNAVIANKSRQYQVAQMSLKDARIKLMNEILNGIKVLKLYAWEGSFEEKVLDIRNKELKVLRKSAYLNAVSSFFWTCAPVLVSLTTFAVYVLSSTDNVLNAEKAFVSLALFNILRFPLSMVPNVITNIVQANVSLKRLQKFVDNPELDPYSVDRQDSDDIAAIRIEDASFAWESGNTVLSHINLTIEEGSLVAIVGAVGAGKSSLLAAMLGEMEKEAGSVSVKGSVSYVAQQAWIQNATLKDNILFNKPLNENYEAVIEACALRTDLQILPAGDQTEIGEKGINLSGGQKQRVALARAVYQNSDVYLLDDPLSAVDSHVGKHLFTEVIGPKGMLKDKVILSSRAEILSRLGSMAEDASEFIQSCFIYLFRQVSRLSEAHPDSSEVSKAVDDDTDIDAFKDTSELRGSDMSLPASIHKSTVLTSKSTQDKSDLIVNEEEEKLLKKEKKGDKLVQAETAETGRVKLSVFMVYVKAVGALLTVVILFFYVLYHSASIYSNIWLSEWSNDARNPNISSDTANRDMRLGVYGALGIIQGVLISACSFLTALGGLVASRRLFAQFLNHLLRNKLSFFEQTSQGTILNRCSDDIADLDYAIHFSVRSMLMVILSSLGTAFVIIYSTPWALAMFPFIVPVYWAVQPMFSTPSFLGIFVLITALMRLLGGVRATKILHRALLGNIVRNPMSFFDTTPSGRIVNRFSKDIDTLDTVIPMLVGMFLMCVFQTLSTILVISVSTPMFLACIVPLLIFYYFVQRFYVATSRQLKRLESISRSPIYSHFGETITGAMTIRAFGLEEHFIKESQTKVDHNQSSYYPGIVANRWLAIRLEIVGNLIIFFASLFAVIGRNDLSPGIVGLSITYAMNVTQTLNWLVRMTCDLESNIVSVERIKEYTETPTEAAWIIENHRPNPEWPEQGVVEFKDYQFRYREGLDLVLKGINCRIESGEKIGIVGRTGAGKSSLTLGLFRIIEAAGGCITVDGIDISTIGLHDLRSKLTIIPQDPVLFSGTLRMNLDPFDKHPDEQIWSALEHAHLKSFVSGLEKGLLFECSEGGENLSVGQRQLVCLARALLRKTQVLILDEATAAVDLETDDLIQATIRSEFERCTVLTIAHRLNTIMDYSRILVLDAGNIKEFDDPKVLLNNHKSIFYSMAKDAGLV</sequence>
<reference evidence="19" key="1">
    <citation type="submission" date="2020-05" db="UniProtKB">
        <authorList>
            <consortium name="EnsemblMetazoa"/>
        </authorList>
    </citation>
    <scope>IDENTIFICATION</scope>
    <source>
        <strain evidence="19">BB02</strain>
    </source>
</reference>
<evidence type="ECO:0000256" key="12">
    <source>
        <dbReference type="ARBA" id="ARBA00023136"/>
    </source>
</evidence>
<dbReference type="PROSITE" id="PS50893">
    <property type="entry name" value="ABC_TRANSPORTER_2"/>
    <property type="match status" value="2"/>
</dbReference>
<dbReference type="InterPro" id="IPR027417">
    <property type="entry name" value="P-loop_NTPase"/>
</dbReference>
<dbReference type="Pfam" id="PF00005">
    <property type="entry name" value="ABC_tran"/>
    <property type="match status" value="2"/>
</dbReference>
<dbReference type="FunFam" id="1.20.1560.10:FF:000001">
    <property type="entry name" value="ATP-binding cassette subfamily C member 1"/>
    <property type="match status" value="1"/>
</dbReference>
<dbReference type="CDD" id="cd18603">
    <property type="entry name" value="ABC_6TM_MRP1_2_3_6_D2_like"/>
    <property type="match status" value="1"/>
</dbReference>
<evidence type="ECO:0000256" key="3">
    <source>
        <dbReference type="ARBA" id="ARBA00009726"/>
    </source>
</evidence>
<evidence type="ECO:0000256" key="15">
    <source>
        <dbReference type="ARBA" id="ARBA00047576"/>
    </source>
</evidence>
<feature type="transmembrane region" description="Helical" evidence="16">
    <location>
        <begin position="563"/>
        <end position="588"/>
    </location>
</feature>
<dbReference type="InterPro" id="IPR017871">
    <property type="entry name" value="ABC_transporter-like_CS"/>
</dbReference>
<evidence type="ECO:0000256" key="13">
    <source>
        <dbReference type="ARBA" id="ARBA00034018"/>
    </source>
</evidence>
<evidence type="ECO:0000256" key="4">
    <source>
        <dbReference type="ARBA" id="ARBA00022448"/>
    </source>
</evidence>
<dbReference type="InterPro" id="IPR003593">
    <property type="entry name" value="AAA+_ATPase"/>
</dbReference>
<feature type="transmembrane region" description="Helical" evidence="16">
    <location>
        <begin position="982"/>
        <end position="1010"/>
    </location>
</feature>
<dbReference type="Pfam" id="PF00664">
    <property type="entry name" value="ABC_membrane"/>
    <property type="match status" value="3"/>
</dbReference>
<feature type="transmembrane region" description="Helical" evidence="16">
    <location>
        <begin position="1193"/>
        <end position="1213"/>
    </location>
</feature>
<comment type="similarity">
    <text evidence="3">Belongs to the ABC transporter superfamily. ABCC family. Conjugate transporter (TC 3.A.1.208) subfamily.</text>
</comment>
<keyword evidence="12 16" id="KW-0472">Membrane</keyword>
<dbReference type="VEuPathDB" id="VectorBase:BGLAX_027029"/>
<keyword evidence="6 16" id="KW-0812">Transmembrane</keyword>
<comment type="catalytic activity">
    <reaction evidence="14">
        <text>leukotriene C4(in) + ATP + H2O = leukotriene C4(out) + ADP + phosphate + H(+)</text>
        <dbReference type="Rhea" id="RHEA:38963"/>
        <dbReference type="ChEBI" id="CHEBI:15377"/>
        <dbReference type="ChEBI" id="CHEBI:15378"/>
        <dbReference type="ChEBI" id="CHEBI:30616"/>
        <dbReference type="ChEBI" id="CHEBI:43474"/>
        <dbReference type="ChEBI" id="CHEBI:57973"/>
        <dbReference type="ChEBI" id="CHEBI:456216"/>
    </reaction>
    <physiologicalReaction direction="left-to-right" evidence="14">
        <dbReference type="Rhea" id="RHEA:38964"/>
    </physiologicalReaction>
</comment>
<dbReference type="Pfam" id="PF24357">
    <property type="entry name" value="TMD0_ABC"/>
    <property type="match status" value="1"/>
</dbReference>
<dbReference type="Proteomes" id="UP000076420">
    <property type="component" value="Unassembled WGS sequence"/>
</dbReference>
<dbReference type="InterPro" id="IPR056227">
    <property type="entry name" value="TMD0_ABC"/>
</dbReference>
<feature type="transmembrane region" description="Helical" evidence="16">
    <location>
        <begin position="101"/>
        <end position="119"/>
    </location>
</feature>
<feature type="transmembrane region" description="Helical" evidence="16">
    <location>
        <begin position="928"/>
        <end position="948"/>
    </location>
</feature>
<keyword evidence="8" id="KW-0547">Nucleotide-binding</keyword>
<dbReference type="CDD" id="cd18595">
    <property type="entry name" value="ABC_6TM_MRP1_2_3_6_D1_like"/>
    <property type="match status" value="1"/>
</dbReference>
<protein>
    <recommendedName>
        <fullName evidence="21">Multidrug resistance-associated protein 1</fullName>
    </recommendedName>
</protein>